<dbReference type="AlphaFoldDB" id="L8GVK9"/>
<proteinExistence type="predicted"/>
<organism evidence="1 2">
    <name type="scientific">Acanthamoeba castellanii (strain ATCC 30010 / Neff)</name>
    <dbReference type="NCBI Taxonomy" id="1257118"/>
    <lineage>
        <taxon>Eukaryota</taxon>
        <taxon>Amoebozoa</taxon>
        <taxon>Discosea</taxon>
        <taxon>Longamoebia</taxon>
        <taxon>Centramoebida</taxon>
        <taxon>Acanthamoebidae</taxon>
        <taxon>Acanthamoeba</taxon>
    </lineage>
</organism>
<keyword evidence="2" id="KW-1185">Reference proteome</keyword>
<sequence>MRTYSASALSLLPHYNSKTILQKHALYTITKDGSVTVSYTRRVCLLASRPTARDFTTILGHAPIDVPCIVADKANIESLAQTQLNEPQLGIYAGVAHALYPFPVGSAEDHDFLSNHKSMYQNPGIHTQFWPILIHKLATHQHVNNLSRQQIWLEDERGLLRCGTDRPWLPIAIDMSQSKHGGGHAILLLVNLALGRAYLFEPNGAGLTDDELGGVVLPPIYRMLWVTTQFIANADNHVLSQGPQNL</sequence>
<reference evidence="1 2" key="1">
    <citation type="journal article" date="2013" name="Genome Biol.">
        <title>Genome of Acanthamoeba castellanii highlights extensive lateral gene transfer and early evolution of tyrosine kinase signaling.</title>
        <authorList>
            <person name="Clarke M."/>
            <person name="Lohan A.J."/>
            <person name="Liu B."/>
            <person name="Lagkouvardos I."/>
            <person name="Roy S."/>
            <person name="Zafar N."/>
            <person name="Bertelli C."/>
            <person name="Schilde C."/>
            <person name="Kianianmomeni A."/>
            <person name="Burglin T.R."/>
            <person name="Frech C."/>
            <person name="Turcotte B."/>
            <person name="Kopec K.O."/>
            <person name="Synnott J.M."/>
            <person name="Choo C."/>
            <person name="Paponov I."/>
            <person name="Finkler A."/>
            <person name="Soon Heng Tan C."/>
            <person name="Hutchins A.P."/>
            <person name="Weinmeier T."/>
            <person name="Rattei T."/>
            <person name="Chu J.S."/>
            <person name="Gimenez G."/>
            <person name="Irimia M."/>
            <person name="Rigden D.J."/>
            <person name="Fitzpatrick D.A."/>
            <person name="Lorenzo-Morales J."/>
            <person name="Bateman A."/>
            <person name="Chiu C.H."/>
            <person name="Tang P."/>
            <person name="Hegemann P."/>
            <person name="Fromm H."/>
            <person name="Raoult D."/>
            <person name="Greub G."/>
            <person name="Miranda-Saavedra D."/>
            <person name="Chen N."/>
            <person name="Nash P."/>
            <person name="Ginger M.L."/>
            <person name="Horn M."/>
            <person name="Schaap P."/>
            <person name="Caler L."/>
            <person name="Loftus B."/>
        </authorList>
    </citation>
    <scope>NUCLEOTIDE SEQUENCE [LARGE SCALE GENOMIC DNA]</scope>
    <source>
        <strain evidence="1 2">Neff</strain>
    </source>
</reference>
<evidence type="ECO:0000313" key="2">
    <source>
        <dbReference type="Proteomes" id="UP000011083"/>
    </source>
</evidence>
<name>L8GVK9_ACACF</name>
<dbReference type="RefSeq" id="XP_004339000.1">
    <property type="nucleotide sequence ID" value="XM_004338952.1"/>
</dbReference>
<gene>
    <name evidence="1" type="ORF">ACA1_304290</name>
</gene>
<accession>L8GVK9</accession>
<dbReference type="EMBL" id="KB007978">
    <property type="protein sequence ID" value="ELR16987.1"/>
    <property type="molecule type" value="Genomic_DNA"/>
</dbReference>
<protein>
    <submittedName>
        <fullName evidence="1">Uncharacterized protein</fullName>
    </submittedName>
</protein>
<dbReference type="Proteomes" id="UP000011083">
    <property type="component" value="Unassembled WGS sequence"/>
</dbReference>
<evidence type="ECO:0000313" key="1">
    <source>
        <dbReference type="EMBL" id="ELR16987.1"/>
    </source>
</evidence>
<dbReference type="GeneID" id="14917701"/>
<dbReference type="KEGG" id="acan:ACA1_304290"/>
<dbReference type="VEuPathDB" id="AmoebaDB:ACA1_304290"/>